<dbReference type="Proteomes" id="UP000183018">
    <property type="component" value="Unassembled WGS sequence"/>
</dbReference>
<dbReference type="RefSeq" id="WP_074888014.1">
    <property type="nucleotide sequence ID" value="NZ_FORC01000004.1"/>
</dbReference>
<evidence type="ECO:0000313" key="4">
    <source>
        <dbReference type="Proteomes" id="UP000183018"/>
    </source>
</evidence>
<organism evidence="3 4">
    <name type="scientific">Phytopseudomonas argentinensis</name>
    <dbReference type="NCBI Taxonomy" id="289370"/>
    <lineage>
        <taxon>Bacteria</taxon>
        <taxon>Pseudomonadati</taxon>
        <taxon>Pseudomonadota</taxon>
        <taxon>Gammaproteobacteria</taxon>
        <taxon>Pseudomonadales</taxon>
        <taxon>Pseudomonadaceae</taxon>
        <taxon>Phytopseudomonas</taxon>
    </lineage>
</organism>
<gene>
    <name evidence="3" type="ORF">SAMN05216602_3924</name>
</gene>
<evidence type="ECO:0000259" key="2">
    <source>
        <dbReference type="Pfam" id="PF11127"/>
    </source>
</evidence>
<dbReference type="Pfam" id="PF11127">
    <property type="entry name" value="YgaP-like_TM"/>
    <property type="match status" value="1"/>
</dbReference>
<dbReference type="InterPro" id="IPR021309">
    <property type="entry name" value="YgaP-like_TM"/>
</dbReference>
<dbReference type="EMBL" id="FORC01000004">
    <property type="protein sequence ID" value="SFJ10940.1"/>
    <property type="molecule type" value="Genomic_DNA"/>
</dbReference>
<feature type="domain" description="Inner membrane protein YgaP-like transmembrane" evidence="2">
    <location>
        <begin position="4"/>
        <end position="59"/>
    </location>
</feature>
<keyword evidence="4" id="KW-1185">Reference proteome</keyword>
<protein>
    <recommendedName>
        <fullName evidence="2">Inner membrane protein YgaP-like transmembrane domain-containing protein</fullName>
    </recommendedName>
</protein>
<evidence type="ECO:0000256" key="1">
    <source>
        <dbReference type="SAM" id="MobiDB-lite"/>
    </source>
</evidence>
<proteinExistence type="predicted"/>
<name>A0A1I3NPQ7_9GAMM</name>
<sequence>MHNQNVEGTERVLSLAVGMMGMVSGIRQGGVGGLLKIAASAMIAKRGLTGHCQLKTLLEGQRPGADNAPAQHPQQAREPRAKTASVVPHQESRIDNALEETFPASDPISP</sequence>
<feature type="region of interest" description="Disordered" evidence="1">
    <location>
        <begin position="60"/>
        <end position="110"/>
    </location>
</feature>
<reference evidence="4" key="1">
    <citation type="submission" date="2016-10" db="EMBL/GenBank/DDBJ databases">
        <authorList>
            <person name="Varghese N."/>
            <person name="Submissions S."/>
        </authorList>
    </citation>
    <scope>NUCLEOTIDE SEQUENCE [LARGE SCALE GENOMIC DNA]</scope>
    <source>
        <strain evidence="4">LMG 22563</strain>
    </source>
</reference>
<dbReference type="OrthoDB" id="8722685at2"/>
<accession>A0A1I3NPQ7</accession>
<evidence type="ECO:0000313" key="3">
    <source>
        <dbReference type="EMBL" id="SFJ10940.1"/>
    </source>
</evidence>
<dbReference type="AlphaFoldDB" id="A0A1I3NPQ7"/>